<keyword evidence="2" id="KW-1185">Reference proteome</keyword>
<sequence length="68" mass="7562">MMDQSMIDAASGGALMDKMPTVARQLISNMESNTQQFGIRGASQSQMQESLRMFRKVEINIPLLDAIK</sequence>
<dbReference type="OrthoDB" id="999762at2759"/>
<accession>A0A371IHQ4</accession>
<proteinExistence type="predicted"/>
<evidence type="ECO:0000313" key="2">
    <source>
        <dbReference type="Proteomes" id="UP000257109"/>
    </source>
</evidence>
<dbReference type="EMBL" id="QJKJ01000057">
    <property type="protein sequence ID" value="RDY14559.1"/>
    <property type="molecule type" value="Genomic_DNA"/>
</dbReference>
<comment type="caution">
    <text evidence="1">The sequence shown here is derived from an EMBL/GenBank/DDBJ whole genome shotgun (WGS) entry which is preliminary data.</text>
</comment>
<gene>
    <name evidence="1" type="ORF">CR513_00375</name>
</gene>
<evidence type="ECO:0000313" key="1">
    <source>
        <dbReference type="EMBL" id="RDY14559.1"/>
    </source>
</evidence>
<feature type="non-terminal residue" evidence="1">
    <location>
        <position position="1"/>
    </location>
</feature>
<organism evidence="1 2">
    <name type="scientific">Mucuna pruriens</name>
    <name type="common">Velvet bean</name>
    <name type="synonym">Dolichos pruriens</name>
    <dbReference type="NCBI Taxonomy" id="157652"/>
    <lineage>
        <taxon>Eukaryota</taxon>
        <taxon>Viridiplantae</taxon>
        <taxon>Streptophyta</taxon>
        <taxon>Embryophyta</taxon>
        <taxon>Tracheophyta</taxon>
        <taxon>Spermatophyta</taxon>
        <taxon>Magnoliopsida</taxon>
        <taxon>eudicotyledons</taxon>
        <taxon>Gunneridae</taxon>
        <taxon>Pentapetalae</taxon>
        <taxon>rosids</taxon>
        <taxon>fabids</taxon>
        <taxon>Fabales</taxon>
        <taxon>Fabaceae</taxon>
        <taxon>Papilionoideae</taxon>
        <taxon>50 kb inversion clade</taxon>
        <taxon>NPAAA clade</taxon>
        <taxon>indigoferoid/millettioid clade</taxon>
        <taxon>Phaseoleae</taxon>
        <taxon>Mucuna</taxon>
    </lineage>
</organism>
<name>A0A371IHQ4_MUCPR</name>
<dbReference type="AlphaFoldDB" id="A0A371IHQ4"/>
<protein>
    <submittedName>
        <fullName evidence="1">Uncharacterized protein</fullName>
    </submittedName>
</protein>
<reference evidence="1" key="1">
    <citation type="submission" date="2018-05" db="EMBL/GenBank/DDBJ databases">
        <title>Draft genome of Mucuna pruriens seed.</title>
        <authorList>
            <person name="Nnadi N.E."/>
            <person name="Vos R."/>
            <person name="Hasami M.H."/>
            <person name="Devisetty U.K."/>
            <person name="Aguiy J.C."/>
        </authorList>
    </citation>
    <scope>NUCLEOTIDE SEQUENCE [LARGE SCALE GENOMIC DNA]</scope>
    <source>
        <strain evidence="1">JCA_2017</strain>
    </source>
</reference>
<dbReference type="Proteomes" id="UP000257109">
    <property type="component" value="Unassembled WGS sequence"/>
</dbReference>